<dbReference type="InterPro" id="IPR036249">
    <property type="entry name" value="Thioredoxin-like_sf"/>
</dbReference>
<comment type="caution">
    <text evidence="5">The sequence shown here is derived from an EMBL/GenBank/DDBJ whole genome shotgun (WGS) entry which is preliminary data.</text>
</comment>
<dbReference type="Gene3D" id="3.40.30.10">
    <property type="entry name" value="Glutaredoxin"/>
    <property type="match status" value="1"/>
</dbReference>
<dbReference type="PROSITE" id="PS51858">
    <property type="entry name" value="PPPDE"/>
    <property type="match status" value="1"/>
</dbReference>
<dbReference type="InterPro" id="IPR008580">
    <property type="entry name" value="PPPDE_dom"/>
</dbReference>
<evidence type="ECO:0000256" key="3">
    <source>
        <dbReference type="ARBA" id="ARBA00022801"/>
    </source>
</evidence>
<evidence type="ECO:0000313" key="5">
    <source>
        <dbReference type="EMBL" id="KAK9707823.1"/>
    </source>
</evidence>
<proteinExistence type="inferred from homology"/>
<dbReference type="Pfam" id="PF08324">
    <property type="entry name" value="PUL"/>
    <property type="match status" value="1"/>
</dbReference>
<evidence type="ECO:0000259" key="4">
    <source>
        <dbReference type="PROSITE" id="PS51858"/>
    </source>
</evidence>
<feature type="domain" description="PPPDE" evidence="4">
    <location>
        <begin position="1"/>
        <end position="75"/>
    </location>
</feature>
<dbReference type="InterPro" id="IPR013535">
    <property type="entry name" value="PUL_dom"/>
</dbReference>
<protein>
    <recommendedName>
        <fullName evidence="4">PPPDE domain-containing protein</fullName>
    </recommendedName>
</protein>
<sequence>MGYTEVPKELFLEYIEQLKNVYTADKYHLLDNNCNTFSNEVCQFLTGKTLPDYITGLPRDFLNTPLGQQLRPLIDGFFRSDTRNSFIPSVSSADNQNASTLDANVESDHAGLLTYPDTVEMTDTFVKEHVASVLYFSQSDSPECQKLEPEFIQLIGQYSKTPGKIINVAKIDIKQHSDIAYVYSARYPPIFKFYLNGEKINELSNSDTEKLEDSLKDLYRLAYPPHSHTALALENIEHLSVAPIQFPEGNPILQELKKPTCNLIPTWTSDDDSTLAALLGDESHVDSQVLTKTIEKLIDSSLSGNSSSVEVLSEIVLQADGVKGVLVNPERFNAVFEKTLWQQEPMTDAILRLTCNMLSTFQGASSILLESPESPRQSIVELVVDSLLSESAFIRKSASYVLYNISIWIGRDRRQQLELIKEAEVFHFSDDDSESCHVELISAAVSAVQMDTSVQDEQVTQNLVFSLAHLMFCGSDTLISLANILGLQSALEEISSHDINSSSKLLIVELLNLLTHDDAL</sequence>
<name>A0ABR2VWE3_9FUNG</name>
<keyword evidence="6" id="KW-1185">Reference proteome</keyword>
<dbReference type="InterPro" id="IPR013766">
    <property type="entry name" value="Thioredoxin_domain"/>
</dbReference>
<gene>
    <name evidence="5" type="ORF">K7432_009955</name>
</gene>
<organism evidence="5 6">
    <name type="scientific">Basidiobolus ranarum</name>
    <dbReference type="NCBI Taxonomy" id="34480"/>
    <lineage>
        <taxon>Eukaryota</taxon>
        <taxon>Fungi</taxon>
        <taxon>Fungi incertae sedis</taxon>
        <taxon>Zoopagomycota</taxon>
        <taxon>Entomophthoromycotina</taxon>
        <taxon>Basidiobolomycetes</taxon>
        <taxon>Basidiobolales</taxon>
        <taxon>Basidiobolaceae</taxon>
        <taxon>Basidiobolus</taxon>
    </lineage>
</organism>
<dbReference type="PANTHER" id="PTHR12378:SF7">
    <property type="entry name" value="DESUMOYLATING ISOPEPTIDASE 1"/>
    <property type="match status" value="1"/>
</dbReference>
<reference evidence="5 6" key="1">
    <citation type="submission" date="2023-04" db="EMBL/GenBank/DDBJ databases">
        <title>Genome of Basidiobolus ranarum AG-B5.</title>
        <authorList>
            <person name="Stajich J.E."/>
            <person name="Carter-House D."/>
            <person name="Gryganskyi A."/>
        </authorList>
    </citation>
    <scope>NUCLEOTIDE SEQUENCE [LARGE SCALE GENOMIC DNA]</scope>
    <source>
        <strain evidence="5 6">AG-B5</strain>
    </source>
</reference>
<dbReference type="PANTHER" id="PTHR12378">
    <property type="entry name" value="DESUMOYLATING ISOPEPTIDASE"/>
    <property type="match status" value="1"/>
</dbReference>
<evidence type="ECO:0000313" key="6">
    <source>
        <dbReference type="Proteomes" id="UP001479436"/>
    </source>
</evidence>
<dbReference type="Pfam" id="PF05903">
    <property type="entry name" value="Peptidase_C97"/>
    <property type="match status" value="1"/>
</dbReference>
<dbReference type="Pfam" id="PF00085">
    <property type="entry name" value="Thioredoxin"/>
    <property type="match status" value="1"/>
</dbReference>
<dbReference type="SUPFAM" id="SSF52833">
    <property type="entry name" value="Thioredoxin-like"/>
    <property type="match status" value="1"/>
</dbReference>
<evidence type="ECO:0000256" key="2">
    <source>
        <dbReference type="ARBA" id="ARBA00022670"/>
    </source>
</evidence>
<evidence type="ECO:0000256" key="1">
    <source>
        <dbReference type="ARBA" id="ARBA00008140"/>
    </source>
</evidence>
<dbReference type="Gene3D" id="1.25.10.10">
    <property type="entry name" value="Leucine-rich Repeat Variant"/>
    <property type="match status" value="1"/>
</dbReference>
<comment type="similarity">
    <text evidence="1">Belongs to the DeSI family.</text>
</comment>
<dbReference type="EMBL" id="JASJQH010007526">
    <property type="protein sequence ID" value="KAK9707823.1"/>
    <property type="molecule type" value="Genomic_DNA"/>
</dbReference>
<accession>A0ABR2VWE3</accession>
<dbReference type="CDD" id="cd02947">
    <property type="entry name" value="TRX_family"/>
    <property type="match status" value="1"/>
</dbReference>
<dbReference type="InterPro" id="IPR011989">
    <property type="entry name" value="ARM-like"/>
</dbReference>
<dbReference type="Gene3D" id="3.90.1720.30">
    <property type="entry name" value="PPPDE domains"/>
    <property type="match status" value="1"/>
</dbReference>
<keyword evidence="2" id="KW-0645">Protease</keyword>
<dbReference type="Proteomes" id="UP001479436">
    <property type="component" value="Unassembled WGS sequence"/>
</dbReference>
<keyword evidence="3" id="KW-0378">Hydrolase</keyword>
<dbReference type="SMART" id="SM01179">
    <property type="entry name" value="DUF862"/>
    <property type="match status" value="1"/>
</dbReference>
<dbReference type="InterPro" id="IPR042266">
    <property type="entry name" value="PPPDE_sf"/>
</dbReference>